<protein>
    <recommendedName>
        <fullName evidence="1">K-box domain-containing protein</fullName>
    </recommendedName>
</protein>
<proteinExistence type="predicted"/>
<feature type="domain" description="K-box" evidence="1">
    <location>
        <begin position="41"/>
        <end position="112"/>
    </location>
</feature>
<dbReference type="Proteomes" id="UP000507222">
    <property type="component" value="Unassembled WGS sequence"/>
</dbReference>
<dbReference type="Pfam" id="PF01486">
    <property type="entry name" value="K-box"/>
    <property type="match status" value="1"/>
</dbReference>
<gene>
    <name evidence="2" type="ORF">CURHAP_LOCUS20215</name>
</gene>
<dbReference type="GO" id="GO:0003700">
    <property type="term" value="F:DNA-binding transcription factor activity"/>
    <property type="evidence" value="ECO:0007669"/>
    <property type="project" value="InterPro"/>
</dbReference>
<organism evidence="2 3">
    <name type="scientific">Prunus armeniaca</name>
    <name type="common">Apricot</name>
    <name type="synonym">Armeniaca vulgaris</name>
    <dbReference type="NCBI Taxonomy" id="36596"/>
    <lineage>
        <taxon>Eukaryota</taxon>
        <taxon>Viridiplantae</taxon>
        <taxon>Streptophyta</taxon>
        <taxon>Embryophyta</taxon>
        <taxon>Tracheophyta</taxon>
        <taxon>Spermatophyta</taxon>
        <taxon>Magnoliopsida</taxon>
        <taxon>eudicotyledons</taxon>
        <taxon>Gunneridae</taxon>
        <taxon>Pentapetalae</taxon>
        <taxon>rosids</taxon>
        <taxon>fabids</taxon>
        <taxon>Rosales</taxon>
        <taxon>Rosaceae</taxon>
        <taxon>Amygdaloideae</taxon>
        <taxon>Amygdaleae</taxon>
        <taxon>Prunus</taxon>
    </lineage>
</organism>
<dbReference type="InterPro" id="IPR002487">
    <property type="entry name" value="TF_Kbox"/>
</dbReference>
<dbReference type="GO" id="GO:0005634">
    <property type="term" value="C:nucleus"/>
    <property type="evidence" value="ECO:0007669"/>
    <property type="project" value="InterPro"/>
</dbReference>
<accession>A0A6J5U9I2</accession>
<sequence>MSKARKFLFRKKLVSDKATIERYKKACAESTNTGSVSEASTQYYQQEAAKLCAEIGNLQNSSRHMMGESLSFMNMKDLKNLESKLEKGISRNRSNKAGINLSLSTECMYVTC</sequence>
<dbReference type="AlphaFoldDB" id="A0A6J5U9I2"/>
<reference evidence="2 3" key="1">
    <citation type="submission" date="2020-05" db="EMBL/GenBank/DDBJ databases">
        <authorList>
            <person name="Campoy J."/>
            <person name="Schneeberger K."/>
            <person name="Spophaly S."/>
        </authorList>
    </citation>
    <scope>NUCLEOTIDE SEQUENCE [LARGE SCALE GENOMIC DNA]</scope>
    <source>
        <strain evidence="2">PruArmRojPasFocal</strain>
    </source>
</reference>
<evidence type="ECO:0000313" key="2">
    <source>
        <dbReference type="EMBL" id="CAB4273096.1"/>
    </source>
</evidence>
<dbReference type="PROSITE" id="PS51297">
    <property type="entry name" value="K_BOX"/>
    <property type="match status" value="1"/>
</dbReference>
<dbReference type="EMBL" id="CAEKDK010000003">
    <property type="protein sequence ID" value="CAB4273096.1"/>
    <property type="molecule type" value="Genomic_DNA"/>
</dbReference>
<evidence type="ECO:0000259" key="1">
    <source>
        <dbReference type="PROSITE" id="PS51297"/>
    </source>
</evidence>
<evidence type="ECO:0000313" key="3">
    <source>
        <dbReference type="Proteomes" id="UP000507222"/>
    </source>
</evidence>
<name>A0A6J5U9I2_PRUAR</name>